<sequence length="417" mass="43273">MNPFSRFPRRRPLAPIAGACAAVLLATACGGGETETDIGSQNLVIWADDERALALMTFAEAYSRTSRLQVDVISVENAELRSSFKSSLENGMGPDILVGPHDWTGELAEAGAIAPVALDPAEDGPKFVEGALDAVTRDGEVYGIPYATENLALLRNTDLAPEAPATFEEMVATGKEAVSAGSADRVLSLQVGETGDAYHLHPLFTSAGGYLFGEDAAGDPDPSDLGVAAPESVAAFERLAELGESGVLSRSVDAESAGVLFTEGAAPFYITGPWSLATVRQSGIPYEVSPVPAFADGDPARPLLGVQTFFVSSAAKDPELAARFASDLADNAELSVILYEADPRIPALEEALQVVAEQDPDVAAFQEAGEGGLPMPAIPEMEAVWSPFGQASADIIDGADPAGALAAAEAQIRNELG</sequence>
<evidence type="ECO:0000256" key="4">
    <source>
        <dbReference type="ARBA" id="ARBA00022729"/>
    </source>
</evidence>
<dbReference type="PROSITE" id="PS51257">
    <property type="entry name" value="PROKAR_LIPOPROTEIN"/>
    <property type="match status" value="1"/>
</dbReference>
<dbReference type="PANTHER" id="PTHR30061">
    <property type="entry name" value="MALTOSE-BINDING PERIPLASMIC PROTEIN"/>
    <property type="match status" value="1"/>
</dbReference>
<keyword evidence="2" id="KW-0813">Transport</keyword>
<proteinExistence type="inferred from homology"/>
<keyword evidence="4 5" id="KW-0732">Signal</keyword>
<evidence type="ECO:0000256" key="5">
    <source>
        <dbReference type="SAM" id="SignalP"/>
    </source>
</evidence>
<dbReference type="Gene3D" id="3.40.190.10">
    <property type="entry name" value="Periplasmic binding protein-like II"/>
    <property type="match status" value="2"/>
</dbReference>
<gene>
    <name evidence="6" type="ORF">FHS13_003967</name>
</gene>
<evidence type="ECO:0000256" key="1">
    <source>
        <dbReference type="ARBA" id="ARBA00008520"/>
    </source>
</evidence>
<protein>
    <submittedName>
        <fullName evidence="6">Arabinogalactan oligomer/maltooligosaccharide transport system substrate-binding protein</fullName>
    </submittedName>
</protein>
<dbReference type="AlphaFoldDB" id="A0A841IUY4"/>
<feature type="signal peptide" evidence="5">
    <location>
        <begin position="1"/>
        <end position="28"/>
    </location>
</feature>
<dbReference type="GO" id="GO:0042956">
    <property type="term" value="P:maltodextrin transmembrane transport"/>
    <property type="evidence" value="ECO:0007669"/>
    <property type="project" value="TreeGrafter"/>
</dbReference>
<dbReference type="GO" id="GO:0055052">
    <property type="term" value="C:ATP-binding cassette (ABC) transporter complex, substrate-binding subunit-containing"/>
    <property type="evidence" value="ECO:0007669"/>
    <property type="project" value="TreeGrafter"/>
</dbReference>
<dbReference type="PANTHER" id="PTHR30061:SF50">
    <property type="entry name" value="MALTOSE_MALTODEXTRIN-BINDING PERIPLASMIC PROTEIN"/>
    <property type="match status" value="1"/>
</dbReference>
<evidence type="ECO:0000313" key="6">
    <source>
        <dbReference type="EMBL" id="MBB6121982.1"/>
    </source>
</evidence>
<evidence type="ECO:0000256" key="2">
    <source>
        <dbReference type="ARBA" id="ARBA00022448"/>
    </source>
</evidence>
<dbReference type="Proteomes" id="UP000536604">
    <property type="component" value="Unassembled WGS sequence"/>
</dbReference>
<comment type="similarity">
    <text evidence="1">Belongs to the bacterial solute-binding protein 1 family.</text>
</comment>
<dbReference type="GO" id="GO:0015144">
    <property type="term" value="F:carbohydrate transmembrane transporter activity"/>
    <property type="evidence" value="ECO:0007669"/>
    <property type="project" value="InterPro"/>
</dbReference>
<name>A0A841IUY4_9ACTN</name>
<accession>A0A841IUY4</accession>
<keyword evidence="7" id="KW-1185">Reference proteome</keyword>
<dbReference type="SUPFAM" id="SSF53850">
    <property type="entry name" value="Periplasmic binding protein-like II"/>
    <property type="match status" value="1"/>
</dbReference>
<reference evidence="6 7" key="1">
    <citation type="submission" date="2020-08" db="EMBL/GenBank/DDBJ databases">
        <title>Genomic Encyclopedia of Type Strains, Phase III (KMG-III): the genomes of soil and plant-associated and newly described type strains.</title>
        <authorList>
            <person name="Whitman W."/>
        </authorList>
    </citation>
    <scope>NUCLEOTIDE SEQUENCE [LARGE SCALE GENOMIC DNA]</scope>
    <source>
        <strain evidence="6 7">CECT 8712</strain>
    </source>
</reference>
<organism evidence="6 7">
    <name type="scientific">Nocardiopsis algeriensis</name>
    <dbReference type="NCBI Taxonomy" id="1478215"/>
    <lineage>
        <taxon>Bacteria</taxon>
        <taxon>Bacillati</taxon>
        <taxon>Actinomycetota</taxon>
        <taxon>Actinomycetes</taxon>
        <taxon>Streptosporangiales</taxon>
        <taxon>Nocardiopsidaceae</taxon>
        <taxon>Nocardiopsis</taxon>
    </lineage>
</organism>
<dbReference type="PRINTS" id="PR00181">
    <property type="entry name" value="MALTOSEBP"/>
</dbReference>
<dbReference type="Pfam" id="PF13416">
    <property type="entry name" value="SBP_bac_8"/>
    <property type="match status" value="1"/>
</dbReference>
<evidence type="ECO:0000313" key="7">
    <source>
        <dbReference type="Proteomes" id="UP000536604"/>
    </source>
</evidence>
<dbReference type="GO" id="GO:1901982">
    <property type="term" value="F:maltose binding"/>
    <property type="evidence" value="ECO:0007669"/>
    <property type="project" value="TreeGrafter"/>
</dbReference>
<dbReference type="InterPro" id="IPR006060">
    <property type="entry name" value="Maltose/Cyclodextrin-bd"/>
</dbReference>
<dbReference type="RefSeq" id="WP_184293427.1">
    <property type="nucleotide sequence ID" value="NZ_JACHJO010000013.1"/>
</dbReference>
<dbReference type="InterPro" id="IPR006059">
    <property type="entry name" value="SBP"/>
</dbReference>
<evidence type="ECO:0000256" key="3">
    <source>
        <dbReference type="ARBA" id="ARBA00022597"/>
    </source>
</evidence>
<dbReference type="CDD" id="cd13586">
    <property type="entry name" value="PBP2_Maltose_binding_like"/>
    <property type="match status" value="1"/>
</dbReference>
<feature type="chain" id="PRO_5039709427" evidence="5">
    <location>
        <begin position="29"/>
        <end position="417"/>
    </location>
</feature>
<dbReference type="GO" id="GO:0015768">
    <property type="term" value="P:maltose transport"/>
    <property type="evidence" value="ECO:0007669"/>
    <property type="project" value="TreeGrafter"/>
</dbReference>
<dbReference type="EMBL" id="JACHJO010000013">
    <property type="protein sequence ID" value="MBB6121982.1"/>
    <property type="molecule type" value="Genomic_DNA"/>
</dbReference>
<keyword evidence="3" id="KW-0762">Sugar transport</keyword>
<comment type="caution">
    <text evidence="6">The sequence shown here is derived from an EMBL/GenBank/DDBJ whole genome shotgun (WGS) entry which is preliminary data.</text>
</comment>